<evidence type="ECO:0000259" key="1">
    <source>
        <dbReference type="PROSITE" id="PS50011"/>
    </source>
</evidence>
<dbReference type="PROSITE" id="PS50011">
    <property type="entry name" value="PROTEIN_KINASE_DOM"/>
    <property type="match status" value="1"/>
</dbReference>
<protein>
    <recommendedName>
        <fullName evidence="1">Protein kinase domain-containing protein</fullName>
    </recommendedName>
</protein>
<dbReference type="GO" id="GO:0005737">
    <property type="term" value="C:cytoplasm"/>
    <property type="evidence" value="ECO:0007669"/>
    <property type="project" value="TreeGrafter"/>
</dbReference>
<accession>A0A8S1YFZ9</accession>
<dbReference type="InterPro" id="IPR000719">
    <property type="entry name" value="Prot_kinase_dom"/>
</dbReference>
<evidence type="ECO:0000313" key="3">
    <source>
        <dbReference type="Proteomes" id="UP000683925"/>
    </source>
</evidence>
<dbReference type="GO" id="GO:0005634">
    <property type="term" value="C:nucleus"/>
    <property type="evidence" value="ECO:0007669"/>
    <property type="project" value="TreeGrafter"/>
</dbReference>
<dbReference type="GO" id="GO:0044773">
    <property type="term" value="P:mitotic DNA damage checkpoint signaling"/>
    <property type="evidence" value="ECO:0007669"/>
    <property type="project" value="TreeGrafter"/>
</dbReference>
<name>A0A8S1YFZ9_PAROT</name>
<dbReference type="OrthoDB" id="4062651at2759"/>
<dbReference type="PROSITE" id="PS00108">
    <property type="entry name" value="PROTEIN_KINASE_ST"/>
    <property type="match status" value="1"/>
</dbReference>
<sequence>MICTKKNLIFRDSFQVQLLSDCIKISNAKKMMQYTLLLLENSFIDWKISKNQKKMEGFSILVNGKWEYFEMEKTHLEFFKQFLDAKISYQNIHNLYKMISFCGRGTNGHVFKYQNRISGEYVACKSLKIGWKNTQQIFLREVKKLQILKHPSIVKIKEFYVETKHCYIVMEFLEGKSLRELQGQKRLNEEEIILILKQILHCIHYIHKEGYVYRDIKQDNVLFAEQGNLKSMRLIDFGLAITLNDLKAQGNRICGTPGYLAPEVLKQDKNLDYKIDMFSLGVMLWEMIHNKRFFEGCDLSIQERMNREYIFSEEFTKNIENEILRHLVEKMIHHNPDERITAMEALNYLDCSLMNRCENVKEIDNNISTD</sequence>
<dbReference type="Pfam" id="PF00069">
    <property type="entry name" value="Pkinase"/>
    <property type="match status" value="1"/>
</dbReference>
<dbReference type="AlphaFoldDB" id="A0A8S1YFZ9"/>
<dbReference type="Proteomes" id="UP000683925">
    <property type="component" value="Unassembled WGS sequence"/>
</dbReference>
<comment type="caution">
    <text evidence="2">The sequence shown here is derived from an EMBL/GenBank/DDBJ whole genome shotgun (WGS) entry which is preliminary data.</text>
</comment>
<dbReference type="PANTHER" id="PTHR44167:SF18">
    <property type="entry name" value="PROTEIN KINASE DOMAIN-CONTAINING PROTEIN"/>
    <property type="match status" value="1"/>
</dbReference>
<gene>
    <name evidence="2" type="ORF">POCTA_138.1.T1520032</name>
</gene>
<reference evidence="2" key="1">
    <citation type="submission" date="2021-01" db="EMBL/GenBank/DDBJ databases">
        <authorList>
            <consortium name="Genoscope - CEA"/>
            <person name="William W."/>
        </authorList>
    </citation>
    <scope>NUCLEOTIDE SEQUENCE</scope>
</reference>
<organism evidence="2 3">
    <name type="scientific">Paramecium octaurelia</name>
    <dbReference type="NCBI Taxonomy" id="43137"/>
    <lineage>
        <taxon>Eukaryota</taxon>
        <taxon>Sar</taxon>
        <taxon>Alveolata</taxon>
        <taxon>Ciliophora</taxon>
        <taxon>Intramacronucleata</taxon>
        <taxon>Oligohymenophorea</taxon>
        <taxon>Peniculida</taxon>
        <taxon>Parameciidae</taxon>
        <taxon>Paramecium</taxon>
    </lineage>
</organism>
<keyword evidence="3" id="KW-1185">Reference proteome</keyword>
<evidence type="ECO:0000313" key="2">
    <source>
        <dbReference type="EMBL" id="CAD8210792.1"/>
    </source>
</evidence>
<dbReference type="PANTHER" id="PTHR44167">
    <property type="entry name" value="OVARIAN-SPECIFIC SERINE/THREONINE-PROTEIN KINASE LOK-RELATED"/>
    <property type="match status" value="1"/>
</dbReference>
<dbReference type="SMART" id="SM00220">
    <property type="entry name" value="S_TKc"/>
    <property type="match status" value="1"/>
</dbReference>
<dbReference type="CDD" id="cd14014">
    <property type="entry name" value="STKc_PknB_like"/>
    <property type="match status" value="1"/>
</dbReference>
<feature type="domain" description="Protein kinase" evidence="1">
    <location>
        <begin position="96"/>
        <end position="353"/>
    </location>
</feature>
<dbReference type="EMBL" id="CAJJDP010000154">
    <property type="protein sequence ID" value="CAD8210792.1"/>
    <property type="molecule type" value="Genomic_DNA"/>
</dbReference>
<dbReference type="GO" id="GO:0004674">
    <property type="term" value="F:protein serine/threonine kinase activity"/>
    <property type="evidence" value="ECO:0007669"/>
    <property type="project" value="TreeGrafter"/>
</dbReference>
<dbReference type="GO" id="GO:0005524">
    <property type="term" value="F:ATP binding"/>
    <property type="evidence" value="ECO:0007669"/>
    <property type="project" value="InterPro"/>
</dbReference>
<dbReference type="OMA" id="FKYQNRI"/>
<dbReference type="InterPro" id="IPR008271">
    <property type="entry name" value="Ser/Thr_kinase_AS"/>
</dbReference>
<proteinExistence type="predicted"/>